<gene>
    <name evidence="14" type="ORF">CVIRNUC_007212</name>
</gene>
<feature type="compositionally biased region" description="Acidic residues" evidence="10">
    <location>
        <begin position="226"/>
        <end position="266"/>
    </location>
</feature>
<dbReference type="CDD" id="cd18793">
    <property type="entry name" value="SF2_C_SNF"/>
    <property type="match status" value="1"/>
</dbReference>
<evidence type="ECO:0000256" key="8">
    <source>
        <dbReference type="ARBA" id="ARBA00022840"/>
    </source>
</evidence>
<evidence type="ECO:0000256" key="6">
    <source>
        <dbReference type="ARBA" id="ARBA00022806"/>
    </source>
</evidence>
<dbReference type="SMART" id="SM00487">
    <property type="entry name" value="DEXDc"/>
    <property type="match status" value="1"/>
</dbReference>
<feature type="compositionally biased region" description="Gly residues" evidence="10">
    <location>
        <begin position="753"/>
        <end position="763"/>
    </location>
</feature>
<dbReference type="PANTHER" id="PTHR45626:SF12">
    <property type="entry name" value="DNA REPAIR PROTEIN RAD16"/>
    <property type="match status" value="1"/>
</dbReference>
<comment type="similarity">
    <text evidence="1">Belongs to the SNF2/RAD54 helicase family. RAD16 subfamily.</text>
</comment>
<comment type="caution">
    <text evidence="14">The sequence shown here is derived from an EMBL/GenBank/DDBJ whole genome shotgun (WGS) entry which is preliminary data.</text>
</comment>
<dbReference type="GO" id="GO:0008270">
    <property type="term" value="F:zinc ion binding"/>
    <property type="evidence" value="ECO:0007669"/>
    <property type="project" value="UniProtKB-KW"/>
</dbReference>
<evidence type="ECO:0000256" key="3">
    <source>
        <dbReference type="ARBA" id="ARBA00022741"/>
    </source>
</evidence>
<dbReference type="Gene3D" id="3.30.40.10">
    <property type="entry name" value="Zinc/RING finger domain, C3HC4 (zinc finger)"/>
    <property type="match status" value="1"/>
</dbReference>
<dbReference type="PROSITE" id="PS50089">
    <property type="entry name" value="ZF_RING_2"/>
    <property type="match status" value="1"/>
</dbReference>
<dbReference type="Pfam" id="PF00271">
    <property type="entry name" value="Helicase_C"/>
    <property type="match status" value="1"/>
</dbReference>
<feature type="region of interest" description="Disordered" evidence="10">
    <location>
        <begin position="1"/>
        <end position="128"/>
    </location>
</feature>
<evidence type="ECO:0000256" key="2">
    <source>
        <dbReference type="ARBA" id="ARBA00022723"/>
    </source>
</evidence>
<dbReference type="SMART" id="SM00490">
    <property type="entry name" value="HELICc"/>
    <property type="match status" value="1"/>
</dbReference>
<evidence type="ECO:0000313" key="14">
    <source>
        <dbReference type="EMBL" id="CAK0784009.1"/>
    </source>
</evidence>
<dbReference type="InterPro" id="IPR049730">
    <property type="entry name" value="SNF2/RAD54-like_C"/>
</dbReference>
<dbReference type="PANTHER" id="PTHR45626">
    <property type="entry name" value="TRANSCRIPTION TERMINATION FACTOR 2-RELATED"/>
    <property type="match status" value="1"/>
</dbReference>
<dbReference type="InterPro" id="IPR038718">
    <property type="entry name" value="SNF2-like_sf"/>
</dbReference>
<dbReference type="Gene3D" id="3.40.50.10810">
    <property type="entry name" value="Tandem AAA-ATPase domain"/>
    <property type="match status" value="3"/>
</dbReference>
<dbReference type="GO" id="GO:0005524">
    <property type="term" value="F:ATP binding"/>
    <property type="evidence" value="ECO:0007669"/>
    <property type="project" value="UniProtKB-KW"/>
</dbReference>
<keyword evidence="2" id="KW-0479">Metal-binding</keyword>
<feature type="compositionally biased region" description="Basic residues" evidence="10">
    <location>
        <begin position="732"/>
        <end position="752"/>
    </location>
</feature>
<feature type="domain" description="RING-type" evidence="11">
    <location>
        <begin position="1109"/>
        <end position="1152"/>
    </location>
</feature>
<keyword evidence="8" id="KW-0067">ATP-binding</keyword>
<evidence type="ECO:0000313" key="15">
    <source>
        <dbReference type="Proteomes" id="UP001314263"/>
    </source>
</evidence>
<keyword evidence="5" id="KW-0378">Hydrolase</keyword>
<dbReference type="InterPro" id="IPR001841">
    <property type="entry name" value="Znf_RING"/>
</dbReference>
<evidence type="ECO:0000256" key="1">
    <source>
        <dbReference type="ARBA" id="ARBA00008438"/>
    </source>
</evidence>
<dbReference type="InterPro" id="IPR018957">
    <property type="entry name" value="Znf_C3HC4_RING-type"/>
</dbReference>
<keyword evidence="4 9" id="KW-0863">Zinc-finger</keyword>
<dbReference type="PROSITE" id="PS00518">
    <property type="entry name" value="ZF_RING_1"/>
    <property type="match status" value="1"/>
</dbReference>
<feature type="compositionally biased region" description="Basic and acidic residues" evidence="10">
    <location>
        <begin position="324"/>
        <end position="338"/>
    </location>
</feature>
<dbReference type="PROSITE" id="PS51192">
    <property type="entry name" value="HELICASE_ATP_BIND_1"/>
    <property type="match status" value="1"/>
</dbReference>
<proteinExistence type="inferred from homology"/>
<protein>
    <submittedName>
        <fullName evidence="14">Uncharacterized protein</fullName>
    </submittedName>
</protein>
<accession>A0AAV1IDD5</accession>
<feature type="domain" description="Helicase ATP-binding" evidence="12">
    <location>
        <begin position="853"/>
        <end position="909"/>
    </location>
</feature>
<dbReference type="InterPro" id="IPR027417">
    <property type="entry name" value="P-loop_NTPase"/>
</dbReference>
<dbReference type="Pfam" id="PF00097">
    <property type="entry name" value="zf-C3HC4"/>
    <property type="match status" value="1"/>
</dbReference>
<feature type="region of interest" description="Disordered" evidence="10">
    <location>
        <begin position="159"/>
        <end position="351"/>
    </location>
</feature>
<feature type="compositionally biased region" description="Polar residues" evidence="10">
    <location>
        <begin position="19"/>
        <end position="28"/>
    </location>
</feature>
<keyword evidence="3" id="KW-0547">Nucleotide-binding</keyword>
<dbReference type="GO" id="GO:0006289">
    <property type="term" value="P:nucleotide-excision repair"/>
    <property type="evidence" value="ECO:0007669"/>
    <property type="project" value="TreeGrafter"/>
</dbReference>
<keyword evidence="15" id="KW-1185">Reference proteome</keyword>
<feature type="compositionally biased region" description="Basic residues" evidence="10">
    <location>
        <begin position="714"/>
        <end position="723"/>
    </location>
</feature>
<dbReference type="SUPFAM" id="SSF52540">
    <property type="entry name" value="P-loop containing nucleoside triphosphate hydrolases"/>
    <property type="match status" value="2"/>
</dbReference>
<feature type="compositionally biased region" description="Acidic residues" evidence="10">
    <location>
        <begin position="339"/>
        <end position="351"/>
    </location>
</feature>
<evidence type="ECO:0000256" key="9">
    <source>
        <dbReference type="PROSITE-ProRule" id="PRU00175"/>
    </source>
</evidence>
<evidence type="ECO:0000256" key="7">
    <source>
        <dbReference type="ARBA" id="ARBA00022833"/>
    </source>
</evidence>
<dbReference type="GO" id="GO:0008094">
    <property type="term" value="F:ATP-dependent activity, acting on DNA"/>
    <property type="evidence" value="ECO:0007669"/>
    <property type="project" value="TreeGrafter"/>
</dbReference>
<evidence type="ECO:0000256" key="5">
    <source>
        <dbReference type="ARBA" id="ARBA00022801"/>
    </source>
</evidence>
<dbReference type="Gene3D" id="3.40.50.300">
    <property type="entry name" value="P-loop containing nucleotide triphosphate hydrolases"/>
    <property type="match status" value="1"/>
</dbReference>
<dbReference type="PROSITE" id="PS51194">
    <property type="entry name" value="HELICASE_CTER"/>
    <property type="match status" value="1"/>
</dbReference>
<feature type="compositionally biased region" description="Low complexity" evidence="10">
    <location>
        <begin position="72"/>
        <end position="92"/>
    </location>
</feature>
<dbReference type="SMART" id="SM00184">
    <property type="entry name" value="RING"/>
    <property type="match status" value="1"/>
</dbReference>
<dbReference type="GO" id="GO:0004386">
    <property type="term" value="F:helicase activity"/>
    <property type="evidence" value="ECO:0007669"/>
    <property type="project" value="UniProtKB-KW"/>
</dbReference>
<feature type="region of interest" description="Disordered" evidence="10">
    <location>
        <begin position="666"/>
        <end position="799"/>
    </location>
</feature>
<dbReference type="InterPro" id="IPR001650">
    <property type="entry name" value="Helicase_C-like"/>
</dbReference>
<dbReference type="EMBL" id="CAUYUE010000009">
    <property type="protein sequence ID" value="CAK0784009.1"/>
    <property type="molecule type" value="Genomic_DNA"/>
</dbReference>
<dbReference type="GO" id="GO:0016787">
    <property type="term" value="F:hydrolase activity"/>
    <property type="evidence" value="ECO:0007669"/>
    <property type="project" value="UniProtKB-KW"/>
</dbReference>
<feature type="compositionally biased region" description="Low complexity" evidence="10">
    <location>
        <begin position="165"/>
        <end position="178"/>
    </location>
</feature>
<evidence type="ECO:0000259" key="11">
    <source>
        <dbReference type="PROSITE" id="PS50089"/>
    </source>
</evidence>
<name>A0AAV1IDD5_9CHLO</name>
<dbReference type="Proteomes" id="UP001314263">
    <property type="component" value="Unassembled WGS sequence"/>
</dbReference>
<evidence type="ECO:0000256" key="4">
    <source>
        <dbReference type="ARBA" id="ARBA00022771"/>
    </source>
</evidence>
<sequence length="1360" mass="146355">MGRRRAAEQAGQKPCAAAQQETGDQAGSSRLKCKERRSVAKKQTKGAQDAGIGKVQAKSHKADPTPEPPTPAMLESALAAASSLTEEPASSAQALEGRMTRGRGSVSGRLASLGRPEGSAADTQAANPSITDAAAKMLSGKRNVTIEEIREALRRACAEARAGEPEGTQAAATAPQAAPLRRKLPAKGRQPQASAAKSASRVPTPARKASGKALERMAAAASASSDDLEASESDFEPDEETQAQTEDDELSTDAGLTEEEEAEESDKEEKPARKRPKTSSPAVIKKAQPKTKAGQSARDAVRAAAAQRRREKAFAKPDSPPWDNVDRQGREAAAREIGESDEDESDAEDVDEDFAERARRMPFMEQPEEILAPLLPYQRQFLAWAVSQEQSSVRGGILADEMGMGKTLQAIALIVTHRTDDMAKLPPVLITEAPKESKLAAGPQRPKLALLSAMRQKGLAATKKALSTLHDEGAPQVPDLSLAPDVAPSTLSAEMPMMSPEEGINDEEDWVDVDDAGKSMEGSCESAEAGCCSHEAHTNTQAEAGPSGSIAPKAAYDERASGGHGRATLVICPLVAVLQWRQEIERFTPPGTLKVVVFHGNKRTADPAELAEADVVLTTYSIIEGEHRRYVEPDKIPCKYCNKRFQPDRLEVHLRFFCGPNAKKSAALAKQQKKRPRGDDKGKGTRAAADSEEDSAASLSEGSGSEDDEDREPKGKKGKKGGAAKKGLALKARSKGKGGTKGKGAGKGKSAGKGKGAAAGAGKGKAANEGEGDSGSDPDFSSGDESSEEEDADPDRRAKRRAWRSAWRAWRASKGETGIQDAASADAADMIARAKAKAKQTEGPGVSVLHEVRWRRVVLDEAHSIKDRRCSTARAVFALTSKYKWALSGTPLQNRVGELYSLIRFLRIFPYAFYFCGAGTAKTSKIPPCDCRSLDHPFKQNHRKCDHCGHGSLSHYCWWNKHVANPIKKFGYVGKGRKAMLLLKQEILTKILLRRTKVQCADVLALPPRTVLLRKDAFDEREMDFYEALYTQSQAQFGAYVESGTVLNNYAHIFDLLIRLRQAVDHPYLVVYSTSGANAAAAQRALAATAAGAEAPAAAEEDALAGGMCHVCHDPLEQPVVAACGHAFCRVCIGEYLDGCAEAAPAACPCCRRPLSVDLTAAAPAAVKVANAKKSSILNRMRLAEFQSSTKIEALREELALMLGRDPSAKALVFSQFTSMLDLIFYRLQQVGIRCVRLEGSMSMEARARMISAFSSDPGVTVFLMSLKAGGVALNLTAASHVMLMDPWWNPAVEQQAQDRIHRLGQYKPIHVTRFIIASTIEERILKLQEKKRLVFEGTVGGSAESLAKLTEDDMKFLFS</sequence>
<evidence type="ECO:0000259" key="12">
    <source>
        <dbReference type="PROSITE" id="PS51192"/>
    </source>
</evidence>
<feature type="domain" description="Helicase C-terminal" evidence="13">
    <location>
        <begin position="1187"/>
        <end position="1351"/>
    </location>
</feature>
<dbReference type="GO" id="GO:0005634">
    <property type="term" value="C:nucleus"/>
    <property type="evidence" value="ECO:0007669"/>
    <property type="project" value="TreeGrafter"/>
</dbReference>
<keyword evidence="6" id="KW-0347">Helicase</keyword>
<dbReference type="InterPro" id="IPR014001">
    <property type="entry name" value="Helicase_ATP-bd"/>
</dbReference>
<keyword evidence="7" id="KW-0862">Zinc</keyword>
<dbReference type="InterPro" id="IPR013083">
    <property type="entry name" value="Znf_RING/FYVE/PHD"/>
</dbReference>
<reference evidence="14 15" key="1">
    <citation type="submission" date="2023-10" db="EMBL/GenBank/DDBJ databases">
        <authorList>
            <person name="Maclean D."/>
            <person name="Macfadyen A."/>
        </authorList>
    </citation>
    <scope>NUCLEOTIDE SEQUENCE [LARGE SCALE GENOMIC DNA]</scope>
</reference>
<dbReference type="SUPFAM" id="SSF57850">
    <property type="entry name" value="RING/U-box"/>
    <property type="match status" value="1"/>
</dbReference>
<evidence type="ECO:0000256" key="10">
    <source>
        <dbReference type="SAM" id="MobiDB-lite"/>
    </source>
</evidence>
<organism evidence="14 15">
    <name type="scientific">Coccomyxa viridis</name>
    <dbReference type="NCBI Taxonomy" id="1274662"/>
    <lineage>
        <taxon>Eukaryota</taxon>
        <taxon>Viridiplantae</taxon>
        <taxon>Chlorophyta</taxon>
        <taxon>core chlorophytes</taxon>
        <taxon>Trebouxiophyceae</taxon>
        <taxon>Trebouxiophyceae incertae sedis</taxon>
        <taxon>Coccomyxaceae</taxon>
        <taxon>Coccomyxa</taxon>
    </lineage>
</organism>
<feature type="compositionally biased region" description="Basic residues" evidence="10">
    <location>
        <begin position="31"/>
        <end position="44"/>
    </location>
</feature>
<dbReference type="InterPro" id="IPR050628">
    <property type="entry name" value="SNF2_RAD54_helicase_TF"/>
</dbReference>
<evidence type="ECO:0000259" key="13">
    <source>
        <dbReference type="PROSITE" id="PS51194"/>
    </source>
</evidence>
<dbReference type="InterPro" id="IPR017907">
    <property type="entry name" value="Znf_RING_CS"/>
</dbReference>
<dbReference type="Pfam" id="PF00176">
    <property type="entry name" value="SNF2-rel_dom"/>
    <property type="match status" value="2"/>
</dbReference>
<dbReference type="InterPro" id="IPR000330">
    <property type="entry name" value="SNF2_N"/>
</dbReference>